<feature type="transmembrane region" description="Helical" evidence="9">
    <location>
        <begin position="89"/>
        <end position="111"/>
    </location>
</feature>
<sequence length="116" mass="13445">MSILLICALSSMVLAVIIPLISIVFQFSESLPLYATEPFECGFDPLSPHRSSFFVQFYVVGVVFVLFDIETMLMIPLLHNNLAQYEWSLIWLFLWFILLLGLLMEIVYGSIDWKEF</sequence>
<keyword evidence="9" id="KW-0249">Electron transport</keyword>
<name>A0A075EAP8_9NEOP</name>
<dbReference type="EC" id="7.1.1.2" evidence="9"/>
<dbReference type="GO" id="GO:0008137">
    <property type="term" value="F:NADH dehydrogenase (ubiquinone) activity"/>
    <property type="evidence" value="ECO:0007669"/>
    <property type="project" value="UniProtKB-UniRule"/>
</dbReference>
<dbReference type="AlphaFoldDB" id="A0A075EAP8"/>
<keyword evidence="9" id="KW-0830">Ubiquinone</keyword>
<organism evidence="10">
    <name type="scientific">Hoplopleura kitti</name>
    <dbReference type="NCBI Taxonomy" id="1511644"/>
    <lineage>
        <taxon>Eukaryota</taxon>
        <taxon>Metazoa</taxon>
        <taxon>Ecdysozoa</taxon>
        <taxon>Arthropoda</taxon>
        <taxon>Hexapoda</taxon>
        <taxon>Insecta</taxon>
        <taxon>Pterygota</taxon>
        <taxon>Neoptera</taxon>
        <taxon>Paraneoptera</taxon>
        <taxon>Psocodea</taxon>
        <taxon>Troctomorpha</taxon>
        <taxon>Phthiraptera</taxon>
        <taxon>Anoplura</taxon>
        <taxon>Hoplopleuridae</taxon>
        <taxon>Hoplopleura</taxon>
    </lineage>
</organism>
<dbReference type="InterPro" id="IPR000440">
    <property type="entry name" value="NADH_UbQ/plastoQ_OxRdtase_su3"/>
</dbReference>
<dbReference type="Gene3D" id="1.20.58.1610">
    <property type="entry name" value="NADH:ubiquinone/plastoquinone oxidoreductase, chain 3"/>
    <property type="match status" value="1"/>
</dbReference>
<comment type="catalytic activity">
    <reaction evidence="8 9">
        <text>a ubiquinone + NADH + 5 H(+)(in) = a ubiquinol + NAD(+) + 4 H(+)(out)</text>
        <dbReference type="Rhea" id="RHEA:29091"/>
        <dbReference type="Rhea" id="RHEA-COMP:9565"/>
        <dbReference type="Rhea" id="RHEA-COMP:9566"/>
        <dbReference type="ChEBI" id="CHEBI:15378"/>
        <dbReference type="ChEBI" id="CHEBI:16389"/>
        <dbReference type="ChEBI" id="CHEBI:17976"/>
        <dbReference type="ChEBI" id="CHEBI:57540"/>
        <dbReference type="ChEBI" id="CHEBI:57945"/>
        <dbReference type="EC" id="7.1.1.2"/>
    </reaction>
</comment>
<evidence type="ECO:0000256" key="9">
    <source>
        <dbReference type="RuleBase" id="RU003640"/>
    </source>
</evidence>
<dbReference type="GO" id="GO:0031966">
    <property type="term" value="C:mitochondrial membrane"/>
    <property type="evidence" value="ECO:0007669"/>
    <property type="project" value="UniProtKB-SubCell"/>
</dbReference>
<dbReference type="PANTHER" id="PTHR11058:SF9">
    <property type="entry name" value="NADH-UBIQUINONE OXIDOREDUCTASE CHAIN 3"/>
    <property type="match status" value="1"/>
</dbReference>
<keyword evidence="9 10" id="KW-0496">Mitochondrion</keyword>
<dbReference type="Pfam" id="PF00507">
    <property type="entry name" value="Oxidored_q4"/>
    <property type="match status" value="1"/>
</dbReference>
<feature type="transmembrane region" description="Helical" evidence="9">
    <location>
        <begin position="53"/>
        <end position="77"/>
    </location>
</feature>
<keyword evidence="9" id="KW-0679">Respiratory chain</keyword>
<dbReference type="InterPro" id="IPR038430">
    <property type="entry name" value="NDAH_ubi_oxred_su3_sf"/>
</dbReference>
<evidence type="ECO:0000256" key="2">
    <source>
        <dbReference type="ARBA" id="ARBA00008472"/>
    </source>
</evidence>
<evidence type="ECO:0000256" key="1">
    <source>
        <dbReference type="ARBA" id="ARBA00004370"/>
    </source>
</evidence>
<keyword evidence="5 9" id="KW-0812">Transmembrane</keyword>
<keyword evidence="4 9" id="KW-0813">Transport</keyword>
<keyword evidence="7 9" id="KW-0472">Membrane</keyword>
<evidence type="ECO:0000256" key="5">
    <source>
        <dbReference type="ARBA" id="ARBA00022692"/>
    </source>
</evidence>
<reference evidence="10" key="2">
    <citation type="submission" date="2014-03" db="EMBL/GenBank/DDBJ databases">
        <authorList>
            <person name="Dong W.-G."/>
            <person name="Song S."/>
            <person name="Guo X.-G."/>
            <person name="Jin D.-C."/>
            <person name="Yang Q."/>
            <person name="Barker S.C."/>
            <person name="Shao R."/>
        </authorList>
    </citation>
    <scope>NUCLEOTIDE SEQUENCE</scope>
    <source>
        <strain evidence="10">Sample #344</strain>
    </source>
</reference>
<proteinExistence type="inferred from homology"/>
<gene>
    <name evidence="10" type="primary">nad3</name>
</gene>
<dbReference type="GO" id="GO:0030964">
    <property type="term" value="C:NADH dehydrogenase complex"/>
    <property type="evidence" value="ECO:0007669"/>
    <property type="project" value="TreeGrafter"/>
</dbReference>
<dbReference type="PANTHER" id="PTHR11058">
    <property type="entry name" value="NADH-UBIQUINONE OXIDOREDUCTASE CHAIN 3"/>
    <property type="match status" value="1"/>
</dbReference>
<evidence type="ECO:0000256" key="7">
    <source>
        <dbReference type="ARBA" id="ARBA00023136"/>
    </source>
</evidence>
<evidence type="ECO:0000256" key="6">
    <source>
        <dbReference type="ARBA" id="ARBA00022989"/>
    </source>
</evidence>
<reference evidence="10" key="1">
    <citation type="journal article" date="2014" name="BMC Genomics">
        <title>Fragmented mitochondrial genomes are present in both major clades of the blood-sucking lice (suborder Anoplura): evidence from two Hoplopleura rodent lice (family Hoplopleuridae).</title>
        <authorList>
            <person name="Dong W.G."/>
            <person name="Song S."/>
            <person name="Guo X.G."/>
            <person name="Jin D.C."/>
            <person name="Yang Q."/>
            <person name="Barker S.C."/>
            <person name="Shao R."/>
        </authorList>
    </citation>
    <scope>NUCLEOTIDE SEQUENCE</scope>
    <source>
        <strain evidence="10">Sample #344</strain>
    </source>
</reference>
<protein>
    <recommendedName>
        <fullName evidence="3 9">NADH-ubiquinone oxidoreductase chain 3</fullName>
        <ecNumber evidence="9">7.1.1.2</ecNumber>
    </recommendedName>
</protein>
<comment type="subcellular location">
    <subcellularLocation>
        <location evidence="1">Membrane</location>
    </subcellularLocation>
    <subcellularLocation>
        <location evidence="9">Mitochondrion membrane</location>
        <topology evidence="9">Multi-pass membrane protein</topology>
    </subcellularLocation>
</comment>
<keyword evidence="9" id="KW-0520">NAD</keyword>
<comment type="similarity">
    <text evidence="2 9">Belongs to the complex I subunit 3 family.</text>
</comment>
<comment type="function">
    <text evidence="9">Core subunit of the mitochondrial membrane respiratory chain NADH dehydrogenase (Complex I) which catalyzes electron transfer from NADH through the respiratory chain, using ubiquinone as an electron acceptor. Essential for the catalytic activity of complex I.</text>
</comment>
<evidence type="ECO:0000256" key="8">
    <source>
        <dbReference type="ARBA" id="ARBA00049551"/>
    </source>
</evidence>
<evidence type="ECO:0000256" key="4">
    <source>
        <dbReference type="ARBA" id="ARBA00022448"/>
    </source>
</evidence>
<dbReference type="EMBL" id="KJ648935">
    <property type="protein sequence ID" value="AID54833.1"/>
    <property type="molecule type" value="Genomic_DNA"/>
</dbReference>
<evidence type="ECO:0000313" key="10">
    <source>
        <dbReference type="EMBL" id="AID54833.1"/>
    </source>
</evidence>
<evidence type="ECO:0000256" key="3">
    <source>
        <dbReference type="ARBA" id="ARBA00021007"/>
    </source>
</evidence>
<accession>A0A075EAP8</accession>
<keyword evidence="6 9" id="KW-1133">Transmembrane helix</keyword>
<geneLocation type="mitochondrion" evidence="10"/>
<keyword evidence="9" id="KW-1278">Translocase</keyword>